<dbReference type="Proteomes" id="UP000009168">
    <property type="component" value="Unassembled WGS sequence"/>
</dbReference>
<feature type="compositionally biased region" description="Polar residues" evidence="1">
    <location>
        <begin position="146"/>
        <end position="162"/>
    </location>
</feature>
<dbReference type="EMBL" id="GG662432">
    <property type="protein sequence ID" value="EWS71673.1"/>
    <property type="molecule type" value="Genomic_DNA"/>
</dbReference>
<evidence type="ECO:0000313" key="3">
    <source>
        <dbReference type="Proteomes" id="UP000009168"/>
    </source>
</evidence>
<dbReference type="GeneID" id="24440388"/>
<dbReference type="KEGG" id="tet:TTHERM_000723289"/>
<name>W7X5N5_TETTS</name>
<dbReference type="InParanoid" id="W7X5N5"/>
<accession>W7X5N5</accession>
<protein>
    <submittedName>
        <fullName evidence="2">Uncharacterized protein</fullName>
    </submittedName>
</protein>
<sequence>MLPSIKKPKKQIRKDKFIDNLFKSFEEKAPKTKEDFNYEILQNLEPVHIEGIYFEKKNSSQPYYSRQIGINNPYYSSSSKNHMRNSSMQELYNTKELDANILQNAFTPRGNNLNFLENYKNAFNKIVSPRSSRSPRSPRSPRELENSGNLSQRGFMKSKSQQAIQVDQIEETNYFEEVFQKKQQQIEENENLANENLPPHILKEYTKRWGEVDISMKKTDRLLQQEVSQTMNTINSNLKQIVVEQDKKRIIRNLTSLDSIFQVAKNEVLELKVIDLTNEKEKKQIRPRQSMQDSINNLPAIPKVFTIKTEPSQYDFQNKNSHKFKKITNINPKFSLMYSRFIKKLHYPHLKSDTHLEKKKFLTKFRQQQLEYKPKTNLILYQGLQDILQENTFQQQNQENSYTTQNISKDNSQYLPILQINKSIKNKVTNKSVEQTLNGSSVFDKSKLSTTIDTYYGKQMDRTLSLHKTYDSSAKKTTQIQPNKLLNKSQSSKNIYHKKQKNLPKFLVPFKDLVLNTWKGKIGPTQEENVLFSNCLGMLSLHKEMKEDIHDIKEYQFDLKSQYTAVPSKSTRLQKNAEKKFKKVIKQNVDTKQMLINMNIQQLDQIVELDDPIDYLISDNY</sequence>
<dbReference type="AlphaFoldDB" id="W7X5N5"/>
<feature type="compositionally biased region" description="Low complexity" evidence="1">
    <location>
        <begin position="128"/>
        <end position="137"/>
    </location>
</feature>
<evidence type="ECO:0000256" key="1">
    <source>
        <dbReference type="SAM" id="MobiDB-lite"/>
    </source>
</evidence>
<proteinExistence type="predicted"/>
<reference evidence="3" key="1">
    <citation type="journal article" date="2006" name="PLoS Biol.">
        <title>Macronuclear genome sequence of the ciliate Tetrahymena thermophila, a model eukaryote.</title>
        <authorList>
            <person name="Eisen J.A."/>
            <person name="Coyne R.S."/>
            <person name="Wu M."/>
            <person name="Wu D."/>
            <person name="Thiagarajan M."/>
            <person name="Wortman J.R."/>
            <person name="Badger J.H."/>
            <person name="Ren Q."/>
            <person name="Amedeo P."/>
            <person name="Jones K.M."/>
            <person name="Tallon L.J."/>
            <person name="Delcher A.L."/>
            <person name="Salzberg S.L."/>
            <person name="Silva J.C."/>
            <person name="Haas B.J."/>
            <person name="Majoros W.H."/>
            <person name="Farzad M."/>
            <person name="Carlton J.M."/>
            <person name="Smith R.K. Jr."/>
            <person name="Garg J."/>
            <person name="Pearlman R.E."/>
            <person name="Karrer K.M."/>
            <person name="Sun L."/>
            <person name="Manning G."/>
            <person name="Elde N.C."/>
            <person name="Turkewitz A.P."/>
            <person name="Asai D.J."/>
            <person name="Wilkes D.E."/>
            <person name="Wang Y."/>
            <person name="Cai H."/>
            <person name="Collins K."/>
            <person name="Stewart B.A."/>
            <person name="Lee S.R."/>
            <person name="Wilamowska K."/>
            <person name="Weinberg Z."/>
            <person name="Ruzzo W.L."/>
            <person name="Wloga D."/>
            <person name="Gaertig J."/>
            <person name="Frankel J."/>
            <person name="Tsao C.-C."/>
            <person name="Gorovsky M.A."/>
            <person name="Keeling P.J."/>
            <person name="Waller R.F."/>
            <person name="Patron N.J."/>
            <person name="Cherry J.M."/>
            <person name="Stover N.A."/>
            <person name="Krieger C.J."/>
            <person name="del Toro C."/>
            <person name="Ryder H.F."/>
            <person name="Williamson S.C."/>
            <person name="Barbeau R.A."/>
            <person name="Hamilton E.P."/>
            <person name="Orias E."/>
        </authorList>
    </citation>
    <scope>NUCLEOTIDE SEQUENCE [LARGE SCALE GENOMIC DNA]</scope>
    <source>
        <strain evidence="3">SB210</strain>
    </source>
</reference>
<gene>
    <name evidence="2" type="ORF">TTHERM_000723289</name>
</gene>
<feature type="region of interest" description="Disordered" evidence="1">
    <location>
        <begin position="127"/>
        <end position="162"/>
    </location>
</feature>
<keyword evidence="3" id="KW-1185">Reference proteome</keyword>
<evidence type="ECO:0000313" key="2">
    <source>
        <dbReference type="EMBL" id="EWS71673.1"/>
    </source>
</evidence>
<dbReference type="RefSeq" id="XP_012655784.1">
    <property type="nucleotide sequence ID" value="XM_012800330.1"/>
</dbReference>
<organism evidence="2 3">
    <name type="scientific">Tetrahymena thermophila (strain SB210)</name>
    <dbReference type="NCBI Taxonomy" id="312017"/>
    <lineage>
        <taxon>Eukaryota</taxon>
        <taxon>Sar</taxon>
        <taxon>Alveolata</taxon>
        <taxon>Ciliophora</taxon>
        <taxon>Intramacronucleata</taxon>
        <taxon>Oligohymenophorea</taxon>
        <taxon>Hymenostomatida</taxon>
        <taxon>Tetrahymenina</taxon>
        <taxon>Tetrahymenidae</taxon>
        <taxon>Tetrahymena</taxon>
    </lineage>
</organism>